<protein>
    <submittedName>
        <fullName evidence="4">Acetyltransferase</fullName>
    </submittedName>
</protein>
<dbReference type="InterPro" id="IPR051016">
    <property type="entry name" value="Diverse_Substrate_AcTransf"/>
</dbReference>
<dbReference type="SUPFAM" id="SSF55729">
    <property type="entry name" value="Acyl-CoA N-acyltransferases (Nat)"/>
    <property type="match status" value="1"/>
</dbReference>
<evidence type="ECO:0000256" key="2">
    <source>
        <dbReference type="ARBA" id="ARBA00023315"/>
    </source>
</evidence>
<dbReference type="Pfam" id="PF00583">
    <property type="entry name" value="Acetyltransf_1"/>
    <property type="match status" value="1"/>
</dbReference>
<organism evidence="4 5">
    <name type="scientific">Myroides odoratimimus</name>
    <dbReference type="NCBI Taxonomy" id="76832"/>
    <lineage>
        <taxon>Bacteria</taxon>
        <taxon>Pseudomonadati</taxon>
        <taxon>Bacteroidota</taxon>
        <taxon>Flavobacteriia</taxon>
        <taxon>Flavobacteriales</taxon>
        <taxon>Flavobacteriaceae</taxon>
        <taxon>Myroides</taxon>
    </lineage>
</organism>
<keyword evidence="1" id="KW-0808">Transferase</keyword>
<accession>A0AAI8G501</accession>
<dbReference type="InterPro" id="IPR000182">
    <property type="entry name" value="GNAT_dom"/>
</dbReference>
<feature type="domain" description="N-acetyltransferase" evidence="3">
    <location>
        <begin position="1"/>
        <end position="160"/>
    </location>
</feature>
<dbReference type="PANTHER" id="PTHR10545:SF29">
    <property type="entry name" value="GH14572P-RELATED"/>
    <property type="match status" value="1"/>
</dbReference>
<dbReference type="AlphaFoldDB" id="A0AAI8G501"/>
<dbReference type="InterPro" id="IPR016181">
    <property type="entry name" value="Acyl_CoA_acyltransferase"/>
</dbReference>
<reference evidence="4 5" key="1">
    <citation type="journal article" date="2016" name="J. Zhejiang Univ. Sci. B">
        <title>Antibiotic resistance mechanisms of Myroides sp.</title>
        <authorList>
            <person name="Hu S."/>
            <person name="Yuan S."/>
            <person name="Qu H."/>
            <person name="Jiang T."/>
            <person name="Zhou Y."/>
            <person name="Wang M."/>
            <person name="Ming D."/>
        </authorList>
    </citation>
    <scope>NUCLEOTIDE SEQUENCE [LARGE SCALE GENOMIC DNA]</scope>
    <source>
        <strain evidence="4 5">PR63039</strain>
    </source>
</reference>
<dbReference type="PROSITE" id="PS51186">
    <property type="entry name" value="GNAT"/>
    <property type="match status" value="1"/>
</dbReference>
<dbReference type="Proteomes" id="UP000069030">
    <property type="component" value="Chromosome"/>
</dbReference>
<dbReference type="GO" id="GO:0008080">
    <property type="term" value="F:N-acetyltransferase activity"/>
    <property type="evidence" value="ECO:0007669"/>
    <property type="project" value="UniProtKB-ARBA"/>
</dbReference>
<dbReference type="PANTHER" id="PTHR10545">
    <property type="entry name" value="DIAMINE N-ACETYLTRANSFERASE"/>
    <property type="match status" value="1"/>
</dbReference>
<gene>
    <name evidence="4" type="ORF">AS202_11675</name>
</gene>
<evidence type="ECO:0000313" key="5">
    <source>
        <dbReference type="Proteomes" id="UP000069030"/>
    </source>
</evidence>
<dbReference type="RefSeq" id="WP_058699476.1">
    <property type="nucleotide sequence ID" value="NZ_CP013690.1"/>
</dbReference>
<evidence type="ECO:0000256" key="1">
    <source>
        <dbReference type="ARBA" id="ARBA00022679"/>
    </source>
</evidence>
<dbReference type="EMBL" id="CP013690">
    <property type="protein sequence ID" value="ALU26762.1"/>
    <property type="molecule type" value="Genomic_DNA"/>
</dbReference>
<evidence type="ECO:0000313" key="4">
    <source>
        <dbReference type="EMBL" id="ALU26762.1"/>
    </source>
</evidence>
<sequence>MIRKAHLDDIPAIHKLYSTLFDGMAALEPAYMKVAQQDTAFIESVIKGENDFIIFVAEDDKEVQGFAIAQLQSAPPYNCFVQQRLVYLLDLVVNPDSRGKGYGKKLIQTVKEWGVQNKVDYFELSVLSQNNKAIDLYLREGFETFNISMRMRLDDKVQNK</sequence>
<dbReference type="KEGG" id="mod:AS202_11675"/>
<keyword evidence="2" id="KW-0012">Acyltransferase</keyword>
<name>A0AAI8G501_9FLAO</name>
<evidence type="ECO:0000259" key="3">
    <source>
        <dbReference type="PROSITE" id="PS51186"/>
    </source>
</evidence>
<proteinExistence type="predicted"/>
<dbReference type="CDD" id="cd04301">
    <property type="entry name" value="NAT_SF"/>
    <property type="match status" value="1"/>
</dbReference>
<dbReference type="Gene3D" id="3.40.630.30">
    <property type="match status" value="1"/>
</dbReference>